<reference evidence="4 5" key="1">
    <citation type="submission" date="2018-03" db="EMBL/GenBank/DDBJ databases">
        <title>Mesoflavibacter sp. HG37 and Mesoflavibacter sp. HG96 sp.nov., two marine bacteria isolated from seawater of Western Pacific Ocean.</title>
        <authorList>
            <person name="Cheng H."/>
            <person name="Wu Y.-H."/>
            <person name="Guo L.-L."/>
            <person name="Xu X.-W."/>
        </authorList>
    </citation>
    <scope>NUCLEOTIDE SEQUENCE [LARGE SCALE GENOMIC DNA]</scope>
    <source>
        <strain evidence="4 5">KCTC 32269</strain>
    </source>
</reference>
<dbReference type="PROSITE" id="PS51841">
    <property type="entry name" value="LTD"/>
    <property type="match status" value="1"/>
</dbReference>
<evidence type="ECO:0000259" key="3">
    <source>
        <dbReference type="PROSITE" id="PS51841"/>
    </source>
</evidence>
<dbReference type="SUPFAM" id="SSF81296">
    <property type="entry name" value="E set domains"/>
    <property type="match status" value="1"/>
</dbReference>
<feature type="chain" id="PRO_5015518853" description="LTD domain-containing protein" evidence="2">
    <location>
        <begin position="20"/>
        <end position="1530"/>
    </location>
</feature>
<dbReference type="OrthoDB" id="1652165at2"/>
<evidence type="ECO:0000313" key="5">
    <source>
        <dbReference type="Proteomes" id="UP000238426"/>
    </source>
</evidence>
<evidence type="ECO:0000256" key="1">
    <source>
        <dbReference type="ARBA" id="ARBA00022729"/>
    </source>
</evidence>
<accession>A0A2T1NDM5</accession>
<dbReference type="NCBIfam" id="TIGR04183">
    <property type="entry name" value="Por_Secre_tail"/>
    <property type="match status" value="1"/>
</dbReference>
<dbReference type="InterPro" id="IPR026444">
    <property type="entry name" value="Secre_tail"/>
</dbReference>
<evidence type="ECO:0000313" key="4">
    <source>
        <dbReference type="EMBL" id="PSG90547.1"/>
    </source>
</evidence>
<proteinExistence type="predicted"/>
<keyword evidence="5" id="KW-1185">Reference proteome</keyword>
<protein>
    <recommendedName>
        <fullName evidence="3">LTD domain-containing protein</fullName>
    </recommendedName>
</protein>
<dbReference type="InterPro" id="IPR001322">
    <property type="entry name" value="Lamin_tail_dom"/>
</dbReference>
<dbReference type="InterPro" id="IPR014756">
    <property type="entry name" value="Ig_E-set"/>
</dbReference>
<gene>
    <name evidence="4" type="ORF">C7H52_04500</name>
</gene>
<dbReference type="NCBIfam" id="NF012200">
    <property type="entry name" value="choice_anch_D"/>
    <property type="match status" value="1"/>
</dbReference>
<keyword evidence="1 2" id="KW-0732">Signal</keyword>
<sequence length="1530" mass="163447">MKFKLLFILVISFISIGNSQILTFDFNGLTGNEVSATSNFNDPNLTNSTITRGTGLTGSNNGDRFNANNWGSVSINNAVTNNKYMEFTVTPNTGYAFNASTIDINFQRSGTGPRGIALRSSADGFSTNIDGEKTIIDNTSVQTFTFNINLNNNSSPITFRFYAWAEAGTGTGGFEGPGNDIIVNGSVYLNTPQPEINITGNAIDIANNDNTPQTGDFTDFGDVDVTSGTQANAFVIQNTGTAPLVLSGAPIVSITGANAADFTVTSNATTPVISGSNTSFTITFNPSAVGLRTAIISIANNDTDENPYTFSIQGNGTTPCVAPINQPTNLVFSGITNSSISGSFTANTSDGYLVVQSTSPTLSATPVNGTNYNPGDALGGGTVIQSDTSTSFNATGLNNSTTYYYFIFSYNTTNCIGGPAYNTTTPLVGNETTLDGPCVDEDFTTNSPAPTNWIASDVSRSVSATDYNSAPAAMAFDAFNGFLTTDLISQPSSLSFFLGRSGNTSAKTLNINVSTTSQTGPFTTIQIFNHSNVPSGSYNQYTVDLSAYSSESNVWIQFEKVSGTTSPWRLDDVEVYCDNSCTPTHSITSFTPTTGPVGTEVTINGSGFTAGSTVSVNGVLATILSQTTTELIIEIPSGATTGSITVNENGCDLDSTTMFTLISESGSCSISSFTDLIISEVYDTDGGNGWYMELYNPTSSAIDLDAPGTDFEIERYGDIGNAAPDRTIDLVGIVPPNSTYLMEVGSSGQGNCPGLSTDYDDFGAGINENDEIRLTKNGNPYDVVYCPNEIGYSISRINSATGPSATYDGADWNLNLNETCSDLGAYNAVNSTFPTVTTQPSDIGSCSSVADFQISATAGNSGSLTYQWYFNNGTAADWTVVNSANLPLVTVSGETTDNLQLSGAVSSYSGYQFYCLVTENGSCSTVSDAAHLRSDSTVWNGTTWSNSIPTNTILAVLDANYDTSIDGNIVACSLVINTSNTLTVGDLSFIQITNDIVNNGTVLVTDKGSVVQINDNAQYVENGTTTVSKFTAPINDWYEYTYWSSPVENETFGGALSQANGNRRFSFIAANFVDSFYENNNDNTQTFGPAVDGVDDNNDVWFLQSAGDIMIPGAGYIASHSTAAMVGGQSEYLYNFNGPLNNGVINANIARNDSELNDNNWNLIGNPYASAIDINAFFNENLESMSVNGKLEGEIYFWTHSTPPSATTNGNEIYNFNVSDYAIVNGSGGVAGGDLNNDGTVDALDIPNSFIPSCQSFFIRYSDNPASTTGTAIFNNSMRVTGDNDQFFRTASNTVPNKLWLNLSSDFGVYNQVLVSYIDGASAQYDGSFYDSKKINLYKSSIGLYSTPIGDESQKYQIQGKHTNDLNLDEVIPLGFKNGINAPTTFTFSLDKIDGDFLNNNAIYLKDKDLGTYTDLKQTNYTFTSNVGEFSNRFEIVFKTESLSTTDFTNNEGTFVMYETNESTFVFKTNTTSKIKSISIYNTIGQVVFSNAAINNSSFEMDSSKFSKAMYIAKIELDNNQTIVKKAIKK</sequence>
<dbReference type="EMBL" id="PXOQ01000007">
    <property type="protein sequence ID" value="PSG90547.1"/>
    <property type="molecule type" value="Genomic_DNA"/>
</dbReference>
<feature type="domain" description="LTD" evidence="3">
    <location>
        <begin position="664"/>
        <end position="796"/>
    </location>
</feature>
<dbReference type="Gene3D" id="2.60.40.10">
    <property type="entry name" value="Immunoglobulins"/>
    <property type="match status" value="3"/>
</dbReference>
<dbReference type="InterPro" id="IPR013783">
    <property type="entry name" value="Ig-like_fold"/>
</dbReference>
<organism evidence="4 5">
    <name type="scientific">Aurantibacter aestuarii</name>
    <dbReference type="NCBI Taxonomy" id="1266046"/>
    <lineage>
        <taxon>Bacteria</taxon>
        <taxon>Pseudomonadati</taxon>
        <taxon>Bacteroidota</taxon>
        <taxon>Flavobacteriia</taxon>
        <taxon>Flavobacteriales</taxon>
        <taxon>Flavobacteriaceae</taxon>
        <taxon>Aurantibacter</taxon>
    </lineage>
</organism>
<comment type="caution">
    <text evidence="4">The sequence shown here is derived from an EMBL/GenBank/DDBJ whole genome shotgun (WGS) entry which is preliminary data.</text>
</comment>
<dbReference type="RefSeq" id="WP_106462687.1">
    <property type="nucleotide sequence ID" value="NZ_PXOQ01000007.1"/>
</dbReference>
<feature type="signal peptide" evidence="2">
    <location>
        <begin position="1"/>
        <end position="19"/>
    </location>
</feature>
<dbReference type="Proteomes" id="UP000238426">
    <property type="component" value="Unassembled WGS sequence"/>
</dbReference>
<name>A0A2T1NDM5_9FLAO</name>
<evidence type="ECO:0000256" key="2">
    <source>
        <dbReference type="SAM" id="SignalP"/>
    </source>
</evidence>